<gene>
    <name evidence="1" type="ORF">F8C67_00860</name>
</gene>
<evidence type="ECO:0000313" key="2">
    <source>
        <dbReference type="Proteomes" id="UP000468650"/>
    </source>
</evidence>
<comment type="caution">
    <text evidence="1">The sequence shown here is derived from an EMBL/GenBank/DDBJ whole genome shotgun (WGS) entry which is preliminary data.</text>
</comment>
<name>A0A6N6RIZ2_9FLAO</name>
<protein>
    <submittedName>
        <fullName evidence="1">ArsR family transcriptional regulator</fullName>
    </submittedName>
</protein>
<sequence length="189" mass="21518">MLDTLITSKTRLKLLLKLFLNPSTSGYLQGLASEFGESSNAIRVELNRFEDAGLLSSEFQGRKRFYKANRNHSMFIDIQNILKKYVGIDAIVENIVARTGNLQEVYIEGDLAQGKVSSIIDLVLVGEELDRIYIASLISKAEKMLNKRIRYVCLSSSEISEYFKSQSSNSKLLIWSDENRKKQRQTNPE</sequence>
<dbReference type="Proteomes" id="UP000468650">
    <property type="component" value="Unassembled WGS sequence"/>
</dbReference>
<keyword evidence="2" id="KW-1185">Reference proteome</keyword>
<evidence type="ECO:0000313" key="1">
    <source>
        <dbReference type="EMBL" id="KAB2814313.1"/>
    </source>
</evidence>
<dbReference type="AlphaFoldDB" id="A0A6N6RIZ2"/>
<dbReference type="RefSeq" id="WP_151665894.1">
    <property type="nucleotide sequence ID" value="NZ_WBVO01000001.1"/>
</dbReference>
<dbReference type="SUPFAM" id="SSF46785">
    <property type="entry name" value="Winged helix' DNA-binding domain"/>
    <property type="match status" value="1"/>
</dbReference>
<organism evidence="1 2">
    <name type="scientific">Phaeocystidibacter luteus</name>
    <dbReference type="NCBI Taxonomy" id="911197"/>
    <lineage>
        <taxon>Bacteria</taxon>
        <taxon>Pseudomonadati</taxon>
        <taxon>Bacteroidota</taxon>
        <taxon>Flavobacteriia</taxon>
        <taxon>Flavobacteriales</taxon>
        <taxon>Phaeocystidibacteraceae</taxon>
        <taxon>Phaeocystidibacter</taxon>
    </lineage>
</organism>
<dbReference type="InterPro" id="IPR036390">
    <property type="entry name" value="WH_DNA-bd_sf"/>
</dbReference>
<dbReference type="Gene3D" id="1.10.10.10">
    <property type="entry name" value="Winged helix-like DNA-binding domain superfamily/Winged helix DNA-binding domain"/>
    <property type="match status" value="1"/>
</dbReference>
<reference evidence="1 2" key="1">
    <citation type="submission" date="2019-09" db="EMBL/GenBank/DDBJ databases">
        <title>Genomes of family Cryomorphaceae.</title>
        <authorList>
            <person name="Bowman J.P."/>
        </authorList>
    </citation>
    <scope>NUCLEOTIDE SEQUENCE [LARGE SCALE GENOMIC DNA]</scope>
    <source>
        <strain evidence="1 2">LMG 25704</strain>
    </source>
</reference>
<dbReference type="InterPro" id="IPR036388">
    <property type="entry name" value="WH-like_DNA-bd_sf"/>
</dbReference>
<dbReference type="EMBL" id="WBVO01000001">
    <property type="protein sequence ID" value="KAB2814313.1"/>
    <property type="molecule type" value="Genomic_DNA"/>
</dbReference>
<dbReference type="OrthoDB" id="9793352at2"/>
<accession>A0A6N6RIZ2</accession>
<proteinExistence type="predicted"/>